<dbReference type="OrthoDB" id="10532638at2759"/>
<organism evidence="3 4">
    <name type="scientific">Neocallimastix californiae</name>
    <dbReference type="NCBI Taxonomy" id="1754190"/>
    <lineage>
        <taxon>Eukaryota</taxon>
        <taxon>Fungi</taxon>
        <taxon>Fungi incertae sedis</taxon>
        <taxon>Chytridiomycota</taxon>
        <taxon>Chytridiomycota incertae sedis</taxon>
        <taxon>Neocallimastigomycetes</taxon>
        <taxon>Neocallimastigales</taxon>
        <taxon>Neocallimastigaceae</taxon>
        <taxon>Neocallimastix</taxon>
    </lineage>
</organism>
<comment type="caution">
    <text evidence="3">The sequence shown here is derived from an EMBL/GenBank/DDBJ whole genome shotgun (WGS) entry which is preliminary data.</text>
</comment>
<evidence type="ECO:0000256" key="2">
    <source>
        <dbReference type="SAM" id="Phobius"/>
    </source>
</evidence>
<name>A0A1Y2BAM1_9FUNG</name>
<sequence>MTINGQLKDKVSKGNYNDIGNFKRDNVGEEEPIEELPKEESTQDNTESNELVSHSKRKAFIDRIRHYKSHILLFTILFHAMACTFAYFVIYGRKLRNKKTIEDSLLHNKESQMTSYLTI</sequence>
<feature type="compositionally biased region" description="Polar residues" evidence="1">
    <location>
        <begin position="43"/>
        <end position="52"/>
    </location>
</feature>
<proteinExistence type="predicted"/>
<keyword evidence="4" id="KW-1185">Reference proteome</keyword>
<accession>A0A1Y2BAM1</accession>
<dbReference type="EMBL" id="MCOG01000167">
    <property type="protein sequence ID" value="ORY31898.1"/>
    <property type="molecule type" value="Genomic_DNA"/>
</dbReference>
<keyword evidence="2" id="KW-0472">Membrane</keyword>
<evidence type="ECO:0000256" key="1">
    <source>
        <dbReference type="SAM" id="MobiDB-lite"/>
    </source>
</evidence>
<dbReference type="Proteomes" id="UP000193920">
    <property type="component" value="Unassembled WGS sequence"/>
</dbReference>
<feature type="transmembrane region" description="Helical" evidence="2">
    <location>
        <begin position="71"/>
        <end position="90"/>
    </location>
</feature>
<keyword evidence="2" id="KW-0812">Transmembrane</keyword>
<reference evidence="3 4" key="1">
    <citation type="submission" date="2016-08" db="EMBL/GenBank/DDBJ databases">
        <title>A Parts List for Fungal Cellulosomes Revealed by Comparative Genomics.</title>
        <authorList>
            <consortium name="DOE Joint Genome Institute"/>
            <person name="Haitjema C.H."/>
            <person name="Gilmore S.P."/>
            <person name="Henske J.K."/>
            <person name="Solomon K.V."/>
            <person name="De Groot R."/>
            <person name="Kuo A."/>
            <person name="Mondo S.J."/>
            <person name="Salamov A.A."/>
            <person name="Labutti K."/>
            <person name="Zhao Z."/>
            <person name="Chiniquy J."/>
            <person name="Barry K."/>
            <person name="Brewer H.M."/>
            <person name="Purvine S.O."/>
            <person name="Wright A.T."/>
            <person name="Boxma B."/>
            <person name="Van Alen T."/>
            <person name="Hackstein J.H."/>
            <person name="Baker S.E."/>
            <person name="Grigoriev I.V."/>
            <person name="O'Malley M.A."/>
        </authorList>
    </citation>
    <scope>NUCLEOTIDE SEQUENCE [LARGE SCALE GENOMIC DNA]</scope>
    <source>
        <strain evidence="3 4">G1</strain>
    </source>
</reference>
<protein>
    <submittedName>
        <fullName evidence="3">Uncharacterized protein</fullName>
    </submittedName>
</protein>
<keyword evidence="2" id="KW-1133">Transmembrane helix</keyword>
<evidence type="ECO:0000313" key="3">
    <source>
        <dbReference type="EMBL" id="ORY31898.1"/>
    </source>
</evidence>
<feature type="region of interest" description="Disordered" evidence="1">
    <location>
        <begin position="1"/>
        <end position="53"/>
    </location>
</feature>
<dbReference type="AlphaFoldDB" id="A0A1Y2BAM1"/>
<evidence type="ECO:0000313" key="4">
    <source>
        <dbReference type="Proteomes" id="UP000193920"/>
    </source>
</evidence>
<gene>
    <name evidence="3" type="ORF">LY90DRAFT_512381</name>
</gene>